<dbReference type="AlphaFoldDB" id="A0A841CB14"/>
<accession>A0A841CB14</accession>
<dbReference type="GO" id="GO:0016747">
    <property type="term" value="F:acyltransferase activity, transferring groups other than amino-acyl groups"/>
    <property type="evidence" value="ECO:0007669"/>
    <property type="project" value="InterPro"/>
</dbReference>
<dbReference type="Gene3D" id="3.40.630.30">
    <property type="match status" value="1"/>
</dbReference>
<sequence>MAWKIKKFDEMTVDELYKILELRSEVFVVEQNCAYQDIDDKDQHSLHIFYAEEDEILAYARLMPRGTNFIDALSIGRVLVKKKARRRGMARELMELSIVRVREAFGDGLIRIHGQSYLQEFYESLGFVNKGDEFLEDGIPHRTMELQ</sequence>
<comment type="caution">
    <text evidence="2">The sequence shown here is derived from an EMBL/GenBank/DDBJ whole genome shotgun (WGS) entry which is preliminary data.</text>
</comment>
<protein>
    <submittedName>
        <fullName evidence="2">ElaA protein</fullName>
    </submittedName>
</protein>
<feature type="domain" description="N-acetyltransferase" evidence="1">
    <location>
        <begin position="6"/>
        <end position="147"/>
    </location>
</feature>
<dbReference type="Pfam" id="PF13673">
    <property type="entry name" value="Acetyltransf_10"/>
    <property type="match status" value="1"/>
</dbReference>
<proteinExistence type="predicted"/>
<keyword evidence="3" id="KW-1185">Reference proteome</keyword>
<organism evidence="2 3">
    <name type="scientific">Lactovum miscens</name>
    <dbReference type="NCBI Taxonomy" id="190387"/>
    <lineage>
        <taxon>Bacteria</taxon>
        <taxon>Bacillati</taxon>
        <taxon>Bacillota</taxon>
        <taxon>Bacilli</taxon>
        <taxon>Lactobacillales</taxon>
        <taxon>Streptococcaceae</taxon>
        <taxon>Lactovum</taxon>
    </lineage>
</organism>
<evidence type="ECO:0000313" key="2">
    <source>
        <dbReference type="EMBL" id="MBB5888370.1"/>
    </source>
</evidence>
<gene>
    <name evidence="2" type="ORF">HNQ37_001263</name>
</gene>
<dbReference type="PROSITE" id="PS51186">
    <property type="entry name" value="GNAT"/>
    <property type="match status" value="1"/>
</dbReference>
<dbReference type="InterPro" id="IPR000182">
    <property type="entry name" value="GNAT_dom"/>
</dbReference>
<reference evidence="2 3" key="1">
    <citation type="submission" date="2020-08" db="EMBL/GenBank/DDBJ databases">
        <title>Genomic Encyclopedia of Type Strains, Phase IV (KMG-IV): sequencing the most valuable type-strain genomes for metagenomic binning, comparative biology and taxonomic classification.</title>
        <authorList>
            <person name="Goeker M."/>
        </authorList>
    </citation>
    <scope>NUCLEOTIDE SEQUENCE [LARGE SCALE GENOMIC DNA]</scope>
    <source>
        <strain evidence="2 3">DSM 14925</strain>
    </source>
</reference>
<evidence type="ECO:0000313" key="3">
    <source>
        <dbReference type="Proteomes" id="UP000562464"/>
    </source>
</evidence>
<dbReference type="CDD" id="cd04301">
    <property type="entry name" value="NAT_SF"/>
    <property type="match status" value="1"/>
</dbReference>
<evidence type="ECO:0000259" key="1">
    <source>
        <dbReference type="PROSITE" id="PS51186"/>
    </source>
</evidence>
<dbReference type="RefSeq" id="WP_183540352.1">
    <property type="nucleotide sequence ID" value="NZ_DASWOY010000024.1"/>
</dbReference>
<dbReference type="Proteomes" id="UP000562464">
    <property type="component" value="Unassembled WGS sequence"/>
</dbReference>
<dbReference type="InterPro" id="IPR016181">
    <property type="entry name" value="Acyl_CoA_acyltransferase"/>
</dbReference>
<dbReference type="SUPFAM" id="SSF55729">
    <property type="entry name" value="Acyl-CoA N-acyltransferases (Nat)"/>
    <property type="match status" value="1"/>
</dbReference>
<dbReference type="EMBL" id="JACHHV010000022">
    <property type="protein sequence ID" value="MBB5888370.1"/>
    <property type="molecule type" value="Genomic_DNA"/>
</dbReference>
<name>A0A841CB14_9LACT</name>